<gene>
    <name evidence="1" type="ORF">JQX14_15630</name>
</gene>
<organism evidence="1 2">
    <name type="scientific">Pseudosulfitobacter pseudonitzschiae</name>
    <dbReference type="NCBI Taxonomy" id="1402135"/>
    <lineage>
        <taxon>Bacteria</taxon>
        <taxon>Pseudomonadati</taxon>
        <taxon>Pseudomonadota</taxon>
        <taxon>Alphaproteobacteria</taxon>
        <taxon>Rhodobacterales</taxon>
        <taxon>Roseobacteraceae</taxon>
        <taxon>Pseudosulfitobacter</taxon>
    </lineage>
</organism>
<sequence length="51" mass="5453">MAEQKKKNAANLAGFNGVKGRIETVEFPGNDSPEWVGAPAIILRHFCVVAA</sequence>
<reference evidence="1" key="1">
    <citation type="submission" date="2021-01" db="EMBL/GenBank/DDBJ databases">
        <title>Diatom-associated Roseobacters Show Island Model of Population Structure.</title>
        <authorList>
            <person name="Qu L."/>
            <person name="Feng X."/>
            <person name="Chen Y."/>
            <person name="Li L."/>
            <person name="Wang X."/>
            <person name="Hu Z."/>
            <person name="Wang H."/>
            <person name="Luo H."/>
        </authorList>
    </citation>
    <scope>NUCLEOTIDE SEQUENCE</scope>
    <source>
        <strain evidence="1">SM26-45</strain>
    </source>
</reference>
<dbReference type="EMBL" id="JAFBWN010000011">
    <property type="protein sequence ID" value="MBM2355983.1"/>
    <property type="molecule type" value="Genomic_DNA"/>
</dbReference>
<dbReference type="Proteomes" id="UP000809337">
    <property type="component" value="Unassembled WGS sequence"/>
</dbReference>
<dbReference type="AlphaFoldDB" id="A0A9Q2NMB6"/>
<evidence type="ECO:0000313" key="2">
    <source>
        <dbReference type="Proteomes" id="UP000809337"/>
    </source>
</evidence>
<proteinExistence type="predicted"/>
<comment type="caution">
    <text evidence="1">The sequence shown here is derived from an EMBL/GenBank/DDBJ whole genome shotgun (WGS) entry which is preliminary data.</text>
</comment>
<name>A0A9Q2NMB6_9RHOB</name>
<dbReference type="RefSeq" id="WP_231034758.1">
    <property type="nucleotide sequence ID" value="NZ_JAJNGX010000011.1"/>
</dbReference>
<protein>
    <submittedName>
        <fullName evidence="1">Uncharacterized protein</fullName>
    </submittedName>
</protein>
<accession>A0A9Q2NMB6</accession>
<evidence type="ECO:0000313" key="1">
    <source>
        <dbReference type="EMBL" id="MBM2355983.1"/>
    </source>
</evidence>